<evidence type="ECO:0000313" key="2">
    <source>
        <dbReference type="EMBL" id="KAI0304381.1"/>
    </source>
</evidence>
<accession>A0AAD4M7V5</accession>
<feature type="compositionally biased region" description="Polar residues" evidence="1">
    <location>
        <begin position="175"/>
        <end position="197"/>
    </location>
</feature>
<evidence type="ECO:0000256" key="1">
    <source>
        <dbReference type="SAM" id="MobiDB-lite"/>
    </source>
</evidence>
<feature type="region of interest" description="Disordered" evidence="1">
    <location>
        <begin position="274"/>
        <end position="297"/>
    </location>
</feature>
<protein>
    <submittedName>
        <fullName evidence="2">Uncharacterized protein</fullName>
    </submittedName>
</protein>
<proteinExistence type="predicted"/>
<name>A0AAD4M7V5_9AGAM</name>
<feature type="compositionally biased region" description="Polar residues" evidence="1">
    <location>
        <begin position="79"/>
        <end position="94"/>
    </location>
</feature>
<sequence length="323" mass="34828">MNITRDDNGKIAHLHTEASGLRPATRSGRSFRDTSGGISRTSPWRQAPTPIQPPGRSKNPYSGRMTSGRGGRVHRVGDSNPSTGPLPTVDSSPSHVLKRAKLTHNKEDKISKYFSGATGSRSLPSSPQAAPSFHPICPTDAIVIDEEGDETGVDNNGSKPTALKASSPDPMDLISSETSYTFDQSKPSPVHQLSSTFERTHRSPKDGESTARLRSQLQQTDGPEIIYRPGSDDNRVQPTNVSPISPRNAPTGKVDASSENSKVRKLAAAFEPPGVRHLNLRPTQSRKNGMKPKQAPLEHRVSFLAPGLKKARGLKEVSSVICL</sequence>
<feature type="region of interest" description="Disordered" evidence="1">
    <location>
        <begin position="1"/>
        <end position="261"/>
    </location>
</feature>
<comment type="caution">
    <text evidence="2">The sequence shown here is derived from an EMBL/GenBank/DDBJ whole genome shotgun (WGS) entry which is preliminary data.</text>
</comment>
<dbReference type="Proteomes" id="UP001203297">
    <property type="component" value="Unassembled WGS sequence"/>
</dbReference>
<dbReference type="EMBL" id="WTXG01000007">
    <property type="protein sequence ID" value="KAI0304381.1"/>
    <property type="molecule type" value="Genomic_DNA"/>
</dbReference>
<dbReference type="AlphaFoldDB" id="A0AAD4M7V5"/>
<feature type="compositionally biased region" description="Basic and acidic residues" evidence="1">
    <location>
        <begin position="198"/>
        <end position="211"/>
    </location>
</feature>
<feature type="compositionally biased region" description="Acidic residues" evidence="1">
    <location>
        <begin position="143"/>
        <end position="152"/>
    </location>
</feature>
<gene>
    <name evidence="2" type="ORF">B0F90DRAFT_1246377</name>
</gene>
<feature type="compositionally biased region" description="Polar residues" evidence="1">
    <location>
        <begin position="236"/>
        <end position="245"/>
    </location>
</feature>
<reference evidence="2" key="1">
    <citation type="journal article" date="2022" name="New Phytol.">
        <title>Evolutionary transition to the ectomycorrhizal habit in the genomes of a hyperdiverse lineage of mushroom-forming fungi.</title>
        <authorList>
            <person name="Looney B."/>
            <person name="Miyauchi S."/>
            <person name="Morin E."/>
            <person name="Drula E."/>
            <person name="Courty P.E."/>
            <person name="Kohler A."/>
            <person name="Kuo A."/>
            <person name="LaButti K."/>
            <person name="Pangilinan J."/>
            <person name="Lipzen A."/>
            <person name="Riley R."/>
            <person name="Andreopoulos W."/>
            <person name="He G."/>
            <person name="Johnson J."/>
            <person name="Nolan M."/>
            <person name="Tritt A."/>
            <person name="Barry K.W."/>
            <person name="Grigoriev I.V."/>
            <person name="Nagy L.G."/>
            <person name="Hibbett D."/>
            <person name="Henrissat B."/>
            <person name="Matheny P.B."/>
            <person name="Labbe J."/>
            <person name="Martin F.M."/>
        </authorList>
    </citation>
    <scope>NUCLEOTIDE SEQUENCE</scope>
    <source>
        <strain evidence="2">BPL690</strain>
    </source>
</reference>
<feature type="compositionally biased region" description="Basic and acidic residues" evidence="1">
    <location>
        <begin position="1"/>
        <end position="16"/>
    </location>
</feature>
<evidence type="ECO:0000313" key="3">
    <source>
        <dbReference type="Proteomes" id="UP001203297"/>
    </source>
</evidence>
<keyword evidence="3" id="KW-1185">Reference proteome</keyword>
<feature type="compositionally biased region" description="Polar residues" evidence="1">
    <location>
        <begin position="117"/>
        <end position="129"/>
    </location>
</feature>
<feature type="compositionally biased region" description="Polar residues" evidence="1">
    <location>
        <begin position="212"/>
        <end position="221"/>
    </location>
</feature>
<organism evidence="2 3">
    <name type="scientific">Multifurca ochricompacta</name>
    <dbReference type="NCBI Taxonomy" id="376703"/>
    <lineage>
        <taxon>Eukaryota</taxon>
        <taxon>Fungi</taxon>
        <taxon>Dikarya</taxon>
        <taxon>Basidiomycota</taxon>
        <taxon>Agaricomycotina</taxon>
        <taxon>Agaricomycetes</taxon>
        <taxon>Russulales</taxon>
        <taxon>Russulaceae</taxon>
        <taxon>Multifurca</taxon>
    </lineage>
</organism>